<evidence type="ECO:0000313" key="2">
    <source>
        <dbReference type="Proteomes" id="UP000428330"/>
    </source>
</evidence>
<keyword evidence="2" id="KW-1185">Reference proteome</keyword>
<dbReference type="KEGG" id="rom:EI983_07600"/>
<reference evidence="2" key="1">
    <citation type="submission" date="2018-12" db="EMBL/GenBank/DDBJ databases">
        <title>Complete genome sequence of Roseovarius sp. MME-070.</title>
        <authorList>
            <person name="Nam Y.-D."/>
            <person name="Kang J."/>
            <person name="Chung W.-H."/>
            <person name="Park Y.S."/>
        </authorList>
    </citation>
    <scope>NUCLEOTIDE SEQUENCE [LARGE SCALE GENOMIC DNA]</scope>
    <source>
        <strain evidence="2">MME-070</strain>
    </source>
</reference>
<dbReference type="RefSeq" id="WP_157706781.1">
    <property type="nucleotide sequence ID" value="NZ_CP034348.1"/>
</dbReference>
<dbReference type="EMBL" id="CP034348">
    <property type="protein sequence ID" value="QGX98149.1"/>
    <property type="molecule type" value="Genomic_DNA"/>
</dbReference>
<accession>A0A6I6IMD6</accession>
<proteinExistence type="predicted"/>
<evidence type="ECO:0000313" key="1">
    <source>
        <dbReference type="EMBL" id="QGX98149.1"/>
    </source>
</evidence>
<dbReference type="Proteomes" id="UP000428330">
    <property type="component" value="Chromosome"/>
</dbReference>
<protein>
    <submittedName>
        <fullName evidence="1">Uncharacterized protein</fullName>
    </submittedName>
</protein>
<name>A0A6I6IMD6_9RHOB</name>
<dbReference type="AlphaFoldDB" id="A0A6I6IMD6"/>
<dbReference type="OrthoDB" id="7875218at2"/>
<sequence>MHHLLDKLNGINRPRLLIQAARIGAATYRRDLHLRRLFGPAPIPHSSESLSRLLEMETSMNRRRKLCDAGYSAADHVDLLIALMGEARIVRAAYPPRIEPAQPIQFKPVKG</sequence>
<gene>
    <name evidence="1" type="ORF">EI983_07600</name>
</gene>
<dbReference type="Pfam" id="PF20083">
    <property type="entry name" value="DUF6477"/>
    <property type="match status" value="1"/>
</dbReference>
<dbReference type="InterPro" id="IPR045516">
    <property type="entry name" value="DUF6477"/>
</dbReference>
<organism evidence="1 2">
    <name type="scientific">Roseovarius faecimaris</name>
    <dbReference type="NCBI Taxonomy" id="2494550"/>
    <lineage>
        <taxon>Bacteria</taxon>
        <taxon>Pseudomonadati</taxon>
        <taxon>Pseudomonadota</taxon>
        <taxon>Alphaproteobacteria</taxon>
        <taxon>Rhodobacterales</taxon>
        <taxon>Roseobacteraceae</taxon>
        <taxon>Roseovarius</taxon>
    </lineage>
</organism>